<reference evidence="2 3" key="1">
    <citation type="submission" date="2018-03" db="EMBL/GenBank/DDBJ databases">
        <title>Genome sequence of Clostridium vincentii DSM 10228.</title>
        <authorList>
            <person name="Poehlein A."/>
            <person name="Daniel R."/>
        </authorList>
    </citation>
    <scope>NUCLEOTIDE SEQUENCE [LARGE SCALE GENOMIC DNA]</scope>
    <source>
        <strain evidence="2 3">DSM 10228</strain>
    </source>
</reference>
<gene>
    <name evidence="2" type="ORF">CLVI_04700</name>
</gene>
<dbReference type="InterPro" id="IPR036388">
    <property type="entry name" value="WH-like_DNA-bd_sf"/>
</dbReference>
<name>A0A2T0BK46_9CLOT</name>
<protein>
    <submittedName>
        <fullName evidence="2">Transcriptional regulator PadR-like family protein</fullName>
    </submittedName>
</protein>
<accession>A0A2T0BK46</accession>
<dbReference type="InterPro" id="IPR005149">
    <property type="entry name" value="Tscrpt_reg_PadR_N"/>
</dbReference>
<feature type="domain" description="Transcription regulator PadR N-terminal" evidence="1">
    <location>
        <begin position="17"/>
        <end position="85"/>
    </location>
</feature>
<dbReference type="OrthoDB" id="9814826at2"/>
<evidence type="ECO:0000313" key="2">
    <source>
        <dbReference type="EMBL" id="PRR84172.1"/>
    </source>
</evidence>
<comment type="caution">
    <text evidence="2">The sequence shown here is derived from an EMBL/GenBank/DDBJ whole genome shotgun (WGS) entry which is preliminary data.</text>
</comment>
<organism evidence="2 3">
    <name type="scientific">Clostridium vincentii</name>
    <dbReference type="NCBI Taxonomy" id="52704"/>
    <lineage>
        <taxon>Bacteria</taxon>
        <taxon>Bacillati</taxon>
        <taxon>Bacillota</taxon>
        <taxon>Clostridia</taxon>
        <taxon>Eubacteriales</taxon>
        <taxon>Clostridiaceae</taxon>
        <taxon>Clostridium</taxon>
    </lineage>
</organism>
<dbReference type="Proteomes" id="UP000239471">
    <property type="component" value="Unassembled WGS sequence"/>
</dbReference>
<dbReference type="PANTHER" id="PTHR33169:SF13">
    <property type="entry name" value="PADR-FAMILY TRANSCRIPTIONAL REGULATOR"/>
    <property type="match status" value="1"/>
</dbReference>
<dbReference type="Gene3D" id="1.10.10.10">
    <property type="entry name" value="Winged helix-like DNA-binding domain superfamily/Winged helix DNA-binding domain"/>
    <property type="match status" value="1"/>
</dbReference>
<dbReference type="EMBL" id="PVXQ01000003">
    <property type="protein sequence ID" value="PRR84172.1"/>
    <property type="molecule type" value="Genomic_DNA"/>
</dbReference>
<dbReference type="PANTHER" id="PTHR33169">
    <property type="entry name" value="PADR-FAMILY TRANSCRIPTIONAL REGULATOR"/>
    <property type="match status" value="1"/>
</dbReference>
<evidence type="ECO:0000313" key="3">
    <source>
        <dbReference type="Proteomes" id="UP000239471"/>
    </source>
</evidence>
<dbReference type="AlphaFoldDB" id="A0A2T0BK46"/>
<dbReference type="InterPro" id="IPR052509">
    <property type="entry name" value="Metal_resp_DNA-bind_regulator"/>
</dbReference>
<proteinExistence type="predicted"/>
<keyword evidence="3" id="KW-1185">Reference proteome</keyword>
<sequence length="103" mass="11769">MDKSIPLTEALFYILLAVRTPNHGYGIIQDVSEMTVGRVTLGPGTLYGAINSMLTKEWISLYSEDKESRKKKEYLLTNIGKEVFQNEVKRLKELVKNSKNMED</sequence>
<dbReference type="Pfam" id="PF03551">
    <property type="entry name" value="PadR"/>
    <property type="match status" value="1"/>
</dbReference>
<dbReference type="InterPro" id="IPR036390">
    <property type="entry name" value="WH_DNA-bd_sf"/>
</dbReference>
<dbReference type="SUPFAM" id="SSF46785">
    <property type="entry name" value="Winged helix' DNA-binding domain"/>
    <property type="match status" value="1"/>
</dbReference>
<dbReference type="RefSeq" id="WP_106058507.1">
    <property type="nucleotide sequence ID" value="NZ_PVXQ01000003.1"/>
</dbReference>
<evidence type="ECO:0000259" key="1">
    <source>
        <dbReference type="Pfam" id="PF03551"/>
    </source>
</evidence>